<keyword evidence="1" id="KW-1185">Reference proteome</keyword>
<organism evidence="1 2">
    <name type="scientific">Parascaris univalens</name>
    <name type="common">Nematode worm</name>
    <dbReference type="NCBI Taxonomy" id="6257"/>
    <lineage>
        <taxon>Eukaryota</taxon>
        <taxon>Metazoa</taxon>
        <taxon>Ecdysozoa</taxon>
        <taxon>Nematoda</taxon>
        <taxon>Chromadorea</taxon>
        <taxon>Rhabditida</taxon>
        <taxon>Spirurina</taxon>
        <taxon>Ascaridomorpha</taxon>
        <taxon>Ascaridoidea</taxon>
        <taxon>Ascarididae</taxon>
        <taxon>Parascaris</taxon>
    </lineage>
</organism>
<proteinExistence type="predicted"/>
<protein>
    <submittedName>
        <fullName evidence="2">Uncharacterized protein</fullName>
    </submittedName>
</protein>
<dbReference type="WBParaSite" id="PgR038X_g058_t01">
    <property type="protein sequence ID" value="PgR038X_g058_t01"/>
    <property type="gene ID" value="PgR038X_g058"/>
</dbReference>
<name>A0A915BFU5_PARUN</name>
<accession>A0A915BFU5</accession>
<reference evidence="2" key="1">
    <citation type="submission" date="2022-11" db="UniProtKB">
        <authorList>
            <consortium name="WormBaseParasite"/>
        </authorList>
    </citation>
    <scope>IDENTIFICATION</scope>
</reference>
<dbReference type="Proteomes" id="UP000887569">
    <property type="component" value="Unplaced"/>
</dbReference>
<dbReference type="AlphaFoldDB" id="A0A915BFU5"/>
<evidence type="ECO:0000313" key="1">
    <source>
        <dbReference type="Proteomes" id="UP000887569"/>
    </source>
</evidence>
<evidence type="ECO:0000313" key="2">
    <source>
        <dbReference type="WBParaSite" id="PgR038X_g058_t01"/>
    </source>
</evidence>
<sequence length="134" mass="15840">EKQSFTEKSGKWIRRFKNYCYRKFLSISVAPSEKAYYNFINDQGLHSNLKMCRRALTRVILGRKNLFWQANVSVNGSRTSYSTHKRDALFNTSKVHRGCFNFQKFFSTSYKKKPQVQEENCPRLKKSSVRYATT</sequence>